<evidence type="ECO:0000259" key="3">
    <source>
        <dbReference type="PROSITE" id="PS50930"/>
    </source>
</evidence>
<proteinExistence type="predicted"/>
<dbReference type="PROSITE" id="PS50930">
    <property type="entry name" value="HTH_LYTTR"/>
    <property type="match status" value="1"/>
</dbReference>
<keyword evidence="1" id="KW-0597">Phosphoprotein</keyword>
<dbReference type="EMBL" id="SPDV01000009">
    <property type="protein sequence ID" value="TFI59095.1"/>
    <property type="molecule type" value="Genomic_DNA"/>
</dbReference>
<reference evidence="4 5" key="1">
    <citation type="submission" date="2019-03" db="EMBL/GenBank/DDBJ databases">
        <title>Genome sequence of Sphingomonas sp. 17J27-24.</title>
        <authorList>
            <person name="Kim M."/>
            <person name="Maeng S."/>
            <person name="Sathiyaraj S."/>
        </authorList>
    </citation>
    <scope>NUCLEOTIDE SEQUENCE [LARGE SCALE GENOMIC DNA]</scope>
    <source>
        <strain evidence="4 5">17J27-24</strain>
    </source>
</reference>
<accession>A0A4Y8ZVD3</accession>
<dbReference type="GO" id="GO:0000156">
    <property type="term" value="F:phosphorelay response regulator activity"/>
    <property type="evidence" value="ECO:0007669"/>
    <property type="project" value="InterPro"/>
</dbReference>
<feature type="modified residue" description="4-aspartylphosphate" evidence="1">
    <location>
        <position position="53"/>
    </location>
</feature>
<dbReference type="Pfam" id="PF04397">
    <property type="entry name" value="LytTR"/>
    <property type="match status" value="1"/>
</dbReference>
<evidence type="ECO:0000259" key="2">
    <source>
        <dbReference type="PROSITE" id="PS50110"/>
    </source>
</evidence>
<dbReference type="InterPro" id="IPR007492">
    <property type="entry name" value="LytTR_DNA-bd_dom"/>
</dbReference>
<dbReference type="PANTHER" id="PTHR37299:SF1">
    <property type="entry name" value="STAGE 0 SPORULATION PROTEIN A HOMOLOG"/>
    <property type="match status" value="1"/>
</dbReference>
<evidence type="ECO:0000256" key="1">
    <source>
        <dbReference type="PROSITE-ProRule" id="PRU00169"/>
    </source>
</evidence>
<dbReference type="SUPFAM" id="SSF52172">
    <property type="entry name" value="CheY-like"/>
    <property type="match status" value="1"/>
</dbReference>
<dbReference type="SMART" id="SM00850">
    <property type="entry name" value="LytTR"/>
    <property type="match status" value="1"/>
</dbReference>
<evidence type="ECO:0000313" key="5">
    <source>
        <dbReference type="Proteomes" id="UP000298213"/>
    </source>
</evidence>
<keyword evidence="5" id="KW-1185">Reference proteome</keyword>
<feature type="domain" description="Response regulatory" evidence="2">
    <location>
        <begin position="2"/>
        <end position="115"/>
    </location>
</feature>
<protein>
    <submittedName>
        <fullName evidence="4">Response regulator transcription factor</fullName>
    </submittedName>
</protein>
<dbReference type="InterPro" id="IPR011006">
    <property type="entry name" value="CheY-like_superfamily"/>
</dbReference>
<dbReference type="InterPro" id="IPR001789">
    <property type="entry name" value="Sig_transdc_resp-reg_receiver"/>
</dbReference>
<dbReference type="AlphaFoldDB" id="A0A4Y8ZVD3"/>
<comment type="caution">
    <text evidence="4">The sequence shown here is derived from an EMBL/GenBank/DDBJ whole genome shotgun (WGS) entry which is preliminary data.</text>
</comment>
<name>A0A4Y8ZVD3_9SPHN</name>
<dbReference type="Pfam" id="PF00072">
    <property type="entry name" value="Response_reg"/>
    <property type="match status" value="1"/>
</dbReference>
<evidence type="ECO:0000313" key="4">
    <source>
        <dbReference type="EMBL" id="TFI59095.1"/>
    </source>
</evidence>
<dbReference type="Gene3D" id="2.40.50.1020">
    <property type="entry name" value="LytTr DNA-binding domain"/>
    <property type="match status" value="1"/>
</dbReference>
<dbReference type="InterPro" id="IPR046947">
    <property type="entry name" value="LytR-like"/>
</dbReference>
<dbReference type="Proteomes" id="UP000298213">
    <property type="component" value="Unassembled WGS sequence"/>
</dbReference>
<feature type="domain" description="HTH LytTR-type" evidence="3">
    <location>
        <begin position="159"/>
        <end position="251"/>
    </location>
</feature>
<dbReference type="SMART" id="SM00448">
    <property type="entry name" value="REC"/>
    <property type="match status" value="1"/>
</dbReference>
<dbReference type="PROSITE" id="PS50110">
    <property type="entry name" value="RESPONSE_REGULATORY"/>
    <property type="match status" value="1"/>
</dbReference>
<dbReference type="PANTHER" id="PTHR37299">
    <property type="entry name" value="TRANSCRIPTIONAL REGULATOR-RELATED"/>
    <property type="match status" value="1"/>
</dbReference>
<dbReference type="GO" id="GO:0003677">
    <property type="term" value="F:DNA binding"/>
    <property type="evidence" value="ECO:0007669"/>
    <property type="project" value="InterPro"/>
</dbReference>
<dbReference type="OrthoDB" id="9786101at2"/>
<dbReference type="Gene3D" id="3.40.50.2300">
    <property type="match status" value="1"/>
</dbReference>
<organism evidence="4 5">
    <name type="scientific">Sphingomonas parva</name>
    <dbReference type="NCBI Taxonomy" id="2555898"/>
    <lineage>
        <taxon>Bacteria</taxon>
        <taxon>Pseudomonadati</taxon>
        <taxon>Pseudomonadota</taxon>
        <taxon>Alphaproteobacteria</taxon>
        <taxon>Sphingomonadales</taxon>
        <taxon>Sphingomonadaceae</taxon>
        <taxon>Sphingomonas</taxon>
    </lineage>
</organism>
<gene>
    <name evidence="4" type="ORF">E2493_06095</name>
</gene>
<dbReference type="RefSeq" id="WP_135084788.1">
    <property type="nucleotide sequence ID" value="NZ_SPDV01000009.1"/>
</dbReference>
<sequence length="252" mass="27887">MRVLLVDDEPLALDRLKTFFGDIGGVEVVGEAEDGDQALAAIAALKPDLVVLDVQMPGRNGLRTAAALDITPRPELVFVTAHEHYAPDAFEVEAADYLLKPVRFDRLRQAVERARRRRTLREQAGRVSALEAEVDSLRAGGASSELAFWILETNGQRRVPIEDIDWIEAARDYVLLHTAVRSHLLRITMAALEEKLAGSALIRVHRSAFVRPDRVAEVRRAGRTMHVVLTDSTNVQVGPSYVDTVKAALELK</sequence>